<feature type="transmembrane region" description="Helical" evidence="9">
    <location>
        <begin position="31"/>
        <end position="53"/>
    </location>
</feature>
<feature type="transmembrane region" description="Helical" evidence="9">
    <location>
        <begin position="347"/>
        <end position="366"/>
    </location>
</feature>
<comment type="subcellular location">
    <subcellularLocation>
        <location evidence="1">Cell membrane</location>
        <topology evidence="1">Multi-pass membrane protein</topology>
    </subcellularLocation>
</comment>
<dbReference type="RefSeq" id="WP_201845501.1">
    <property type="nucleotide sequence ID" value="NZ_JABBYC010000005.1"/>
</dbReference>
<comment type="caution">
    <text evidence="11">The sequence shown here is derived from an EMBL/GenBank/DDBJ whole genome shotgun (WGS) entry which is preliminary data.</text>
</comment>
<evidence type="ECO:0000313" key="12">
    <source>
        <dbReference type="Proteomes" id="UP000675409"/>
    </source>
</evidence>
<dbReference type="PANTHER" id="PTHR42718:SF9">
    <property type="entry name" value="MAJOR FACILITATOR SUPERFAMILY MULTIDRUG TRANSPORTER MFSC"/>
    <property type="match status" value="1"/>
</dbReference>
<dbReference type="InterPro" id="IPR036259">
    <property type="entry name" value="MFS_trans_sf"/>
</dbReference>
<feature type="transmembrane region" description="Helical" evidence="9">
    <location>
        <begin position="412"/>
        <end position="440"/>
    </location>
</feature>
<evidence type="ECO:0000256" key="1">
    <source>
        <dbReference type="ARBA" id="ARBA00004651"/>
    </source>
</evidence>
<sequence>MRTTTETAAEGTRAATTVRTAGRPRAAETRVGLVVALGGLLAVLDTTIVTVTIPELTKVFEVPLATTQWLSSGYTLAMVATMPLAAWLAGRWGASRVYVAALLGFAVASVGAGLAGGLPALLAARVVLGLAGGLITPLGMTIAFAAAPPERRGRMASLVGLPLFLGPVLGPVLGGFLLEHFSWHAVFLVTAPPALLAAAGVLRWARTTAADRKPRPDVAGAALLVPGAVCTAYGISAAGTPWPVRVLAVLAGLTLGAAFARRSLGRAEPLLRIRLLRRPEFGRNALGLGLYTAPYFGSMLLMPTYVQVVRGDSALTTALVMVPGALALGASVQVAGRLLDRFGAKPVIGTGLTISVVQGAIAIAVLRPDTPYVVLGALAALQGLGSGAVIMPTMATATRRLRGADLASGSAILPLVSTLANALGTATLTAVFTALTALLAPGASLAEFGVIPVADRMAATAAVVDAQRLTTAVSLAVILSALVLRLRDRGRSPGAATDDLPVTAGKEAR</sequence>
<keyword evidence="4" id="KW-1003">Cell membrane</keyword>
<feature type="transmembrane region" description="Helical" evidence="9">
    <location>
        <begin position="242"/>
        <end position="260"/>
    </location>
</feature>
<dbReference type="Gene3D" id="1.20.1250.20">
    <property type="entry name" value="MFS general substrate transporter like domains"/>
    <property type="match status" value="1"/>
</dbReference>
<feature type="transmembrane region" description="Helical" evidence="9">
    <location>
        <begin position="314"/>
        <end position="335"/>
    </location>
</feature>
<keyword evidence="6 9" id="KW-1133">Transmembrane helix</keyword>
<dbReference type="EMBL" id="JABBYC010000005">
    <property type="protein sequence ID" value="MBL0885668.1"/>
    <property type="molecule type" value="Genomic_DNA"/>
</dbReference>
<keyword evidence="3" id="KW-0813">Transport</keyword>
<dbReference type="SUPFAM" id="SSF103473">
    <property type="entry name" value="MFS general substrate transporter"/>
    <property type="match status" value="1"/>
</dbReference>
<dbReference type="PROSITE" id="PS50850">
    <property type="entry name" value="MFS"/>
    <property type="match status" value="1"/>
</dbReference>
<evidence type="ECO:0000256" key="2">
    <source>
        <dbReference type="ARBA" id="ARBA00008537"/>
    </source>
</evidence>
<proteinExistence type="inferred from homology"/>
<evidence type="ECO:0000256" key="3">
    <source>
        <dbReference type="ARBA" id="ARBA00022448"/>
    </source>
</evidence>
<feature type="transmembrane region" description="Helical" evidence="9">
    <location>
        <begin position="158"/>
        <end position="178"/>
    </location>
</feature>
<gene>
    <name evidence="11" type="ORF">HGK34_05125</name>
</gene>
<feature type="transmembrane region" description="Helical" evidence="9">
    <location>
        <begin position="281"/>
        <end position="302"/>
    </location>
</feature>
<dbReference type="Pfam" id="PF07690">
    <property type="entry name" value="MFS_1"/>
    <property type="match status" value="1"/>
</dbReference>
<dbReference type="Gene3D" id="1.20.1720.10">
    <property type="entry name" value="Multidrug resistance protein D"/>
    <property type="match status" value="1"/>
</dbReference>
<keyword evidence="7 9" id="KW-0472">Membrane</keyword>
<protein>
    <submittedName>
        <fullName evidence="11">Multidrug efflux MFS transporter</fullName>
    </submittedName>
</protein>
<evidence type="ECO:0000256" key="8">
    <source>
        <dbReference type="SAM" id="MobiDB-lite"/>
    </source>
</evidence>
<evidence type="ECO:0000256" key="4">
    <source>
        <dbReference type="ARBA" id="ARBA00022475"/>
    </source>
</evidence>
<organism evidence="11 12">
    <name type="scientific">Myceligenerans indicum</name>
    <dbReference type="NCBI Taxonomy" id="2593663"/>
    <lineage>
        <taxon>Bacteria</taxon>
        <taxon>Bacillati</taxon>
        <taxon>Actinomycetota</taxon>
        <taxon>Actinomycetes</taxon>
        <taxon>Micrococcales</taxon>
        <taxon>Promicromonosporaceae</taxon>
        <taxon>Myceligenerans</taxon>
    </lineage>
</organism>
<evidence type="ECO:0000256" key="9">
    <source>
        <dbReference type="SAM" id="Phobius"/>
    </source>
</evidence>
<feature type="region of interest" description="Disordered" evidence="8">
    <location>
        <begin position="1"/>
        <end position="21"/>
    </location>
</feature>
<keyword evidence="5 9" id="KW-0812">Transmembrane</keyword>
<dbReference type="InterPro" id="IPR020846">
    <property type="entry name" value="MFS_dom"/>
</dbReference>
<accession>A0ABS1LHP5</accession>
<dbReference type="InterPro" id="IPR011701">
    <property type="entry name" value="MFS"/>
</dbReference>
<feature type="transmembrane region" description="Helical" evidence="9">
    <location>
        <begin position="97"/>
        <end position="116"/>
    </location>
</feature>
<feature type="transmembrane region" description="Helical" evidence="9">
    <location>
        <begin position="372"/>
        <end position="391"/>
    </location>
</feature>
<feature type="transmembrane region" description="Helical" evidence="9">
    <location>
        <begin position="184"/>
        <end position="205"/>
    </location>
</feature>
<feature type="transmembrane region" description="Helical" evidence="9">
    <location>
        <begin position="122"/>
        <end position="146"/>
    </location>
</feature>
<evidence type="ECO:0000256" key="6">
    <source>
        <dbReference type="ARBA" id="ARBA00022989"/>
    </source>
</evidence>
<keyword evidence="12" id="KW-1185">Reference proteome</keyword>
<evidence type="ECO:0000313" key="11">
    <source>
        <dbReference type="EMBL" id="MBL0885668.1"/>
    </source>
</evidence>
<feature type="transmembrane region" description="Helical" evidence="9">
    <location>
        <begin position="73"/>
        <end position="90"/>
    </location>
</feature>
<evidence type="ECO:0000259" key="10">
    <source>
        <dbReference type="PROSITE" id="PS50850"/>
    </source>
</evidence>
<dbReference type="Proteomes" id="UP000675409">
    <property type="component" value="Unassembled WGS sequence"/>
</dbReference>
<name>A0ABS1LHP5_9MICO</name>
<dbReference type="PANTHER" id="PTHR42718">
    <property type="entry name" value="MAJOR FACILITATOR SUPERFAMILY MULTIDRUG TRANSPORTER MFSC"/>
    <property type="match status" value="1"/>
</dbReference>
<evidence type="ECO:0000256" key="5">
    <source>
        <dbReference type="ARBA" id="ARBA00022692"/>
    </source>
</evidence>
<evidence type="ECO:0000256" key="7">
    <source>
        <dbReference type="ARBA" id="ARBA00023136"/>
    </source>
</evidence>
<dbReference type="NCBIfam" id="TIGR00711">
    <property type="entry name" value="efflux_EmrB"/>
    <property type="match status" value="1"/>
</dbReference>
<comment type="similarity">
    <text evidence="2">Belongs to the major facilitator superfamily. EmrB family.</text>
</comment>
<reference evidence="11 12" key="1">
    <citation type="journal article" date="2021" name="Arch. Microbiol.">
        <title>Myceligenerans indicum sp. nov., an actinobacterium isolated from mangrove sediment of Sundarbans, India.</title>
        <authorList>
            <person name="Asha K."/>
            <person name="Bhadury P."/>
        </authorList>
    </citation>
    <scope>NUCLEOTIDE SEQUENCE [LARGE SCALE GENOMIC DNA]</scope>
    <source>
        <strain evidence="11 12">I2</strain>
    </source>
</reference>
<feature type="transmembrane region" description="Helical" evidence="9">
    <location>
        <begin position="217"/>
        <end position="236"/>
    </location>
</feature>
<feature type="domain" description="Major facilitator superfamily (MFS) profile" evidence="10">
    <location>
        <begin position="31"/>
        <end position="489"/>
    </location>
</feature>
<dbReference type="InterPro" id="IPR004638">
    <property type="entry name" value="EmrB-like"/>
</dbReference>